<accession>A0AAD5KJB7</accession>
<dbReference type="AlphaFoldDB" id="A0AAD5KJB7"/>
<dbReference type="Proteomes" id="UP000820818">
    <property type="component" value="Linkage Group LG9"/>
</dbReference>
<comment type="caution">
    <text evidence="1">The sequence shown here is derived from an EMBL/GenBank/DDBJ whole genome shotgun (WGS) entry which is preliminary data.</text>
</comment>
<sequence length="118" mass="13433">MIKSLLDSKNEMDGALTLCHRTDLLLDEWEWKCLEGALLLLQPCQFITADLSSSSYPSVSKVLPASKLLRDKLDALTMTNEHNALLIMSSSLRRNIQERLSEYRANVIHLISTYLDPR</sequence>
<reference evidence="1 2" key="1">
    <citation type="submission" date="2022-05" db="EMBL/GenBank/DDBJ databases">
        <title>A multi-omics perspective on studying reproductive biology in Daphnia sinensis.</title>
        <authorList>
            <person name="Jia J."/>
        </authorList>
    </citation>
    <scope>NUCLEOTIDE SEQUENCE [LARGE SCALE GENOMIC DNA]</scope>
    <source>
        <strain evidence="1 2">WSL</strain>
    </source>
</reference>
<organism evidence="1 2">
    <name type="scientific">Daphnia sinensis</name>
    <dbReference type="NCBI Taxonomy" id="1820382"/>
    <lineage>
        <taxon>Eukaryota</taxon>
        <taxon>Metazoa</taxon>
        <taxon>Ecdysozoa</taxon>
        <taxon>Arthropoda</taxon>
        <taxon>Crustacea</taxon>
        <taxon>Branchiopoda</taxon>
        <taxon>Diplostraca</taxon>
        <taxon>Cladocera</taxon>
        <taxon>Anomopoda</taxon>
        <taxon>Daphniidae</taxon>
        <taxon>Daphnia</taxon>
        <taxon>Daphnia similis group</taxon>
    </lineage>
</organism>
<dbReference type="InterPro" id="IPR012337">
    <property type="entry name" value="RNaseH-like_sf"/>
</dbReference>
<dbReference type="EMBL" id="WJBH02000009">
    <property type="protein sequence ID" value="KAI9553639.1"/>
    <property type="molecule type" value="Genomic_DNA"/>
</dbReference>
<keyword evidence="2" id="KW-1185">Reference proteome</keyword>
<dbReference type="SUPFAM" id="SSF53098">
    <property type="entry name" value="Ribonuclease H-like"/>
    <property type="match status" value="1"/>
</dbReference>
<gene>
    <name evidence="1" type="ORF">GHT06_021563</name>
</gene>
<evidence type="ECO:0000313" key="1">
    <source>
        <dbReference type="EMBL" id="KAI9553639.1"/>
    </source>
</evidence>
<proteinExistence type="predicted"/>
<evidence type="ECO:0000313" key="2">
    <source>
        <dbReference type="Proteomes" id="UP000820818"/>
    </source>
</evidence>
<protein>
    <submittedName>
        <fullName evidence="1">Uncharacterized protein</fullName>
    </submittedName>
</protein>
<name>A0AAD5KJB7_9CRUS</name>